<dbReference type="PROSITE" id="PS51257">
    <property type="entry name" value="PROKAR_LIPOPROTEIN"/>
    <property type="match status" value="1"/>
</dbReference>
<accession>A0A4Z2D4Z0</accession>
<evidence type="ECO:0000313" key="1">
    <source>
        <dbReference type="EMBL" id="TNN11529.1"/>
    </source>
</evidence>
<evidence type="ECO:0000313" key="2">
    <source>
        <dbReference type="Proteomes" id="UP000311919"/>
    </source>
</evidence>
<comment type="caution">
    <text evidence="1">The sequence shown here is derived from an EMBL/GenBank/DDBJ whole genome shotgun (WGS) entry which is preliminary data.</text>
</comment>
<dbReference type="AlphaFoldDB" id="A0A4Z2D4Z0"/>
<dbReference type="EMBL" id="SKCS01000288">
    <property type="protein sequence ID" value="TNN11529.1"/>
    <property type="molecule type" value="Genomic_DNA"/>
</dbReference>
<sequence>MKIRKNGSYFVYENLQFNWLALSCRGGNSYRFSINRKLLSLLSIERHLCFTVVGIRGPKDFTGYSSRQQGKNGPKCNHTNNNSPFGATQGKKLTQLLLHETPVRVWNRLTYSTENIPVNTIVELLYRHSSVGKQFNGFQVSSRIIVNTEN</sequence>
<reference evidence="1 2" key="1">
    <citation type="submission" date="2019-03" db="EMBL/GenBank/DDBJ databases">
        <title>An improved genome assembly of the fluke Schistosoma japonicum.</title>
        <authorList>
            <person name="Hu W."/>
            <person name="Luo F."/>
            <person name="Yin M."/>
            <person name="Mo X."/>
            <person name="Sun C."/>
            <person name="Wu Q."/>
            <person name="Zhu B."/>
            <person name="Xiang M."/>
            <person name="Wang J."/>
            <person name="Wang Y."/>
            <person name="Zhang T."/>
            <person name="Xu B."/>
            <person name="Zheng H."/>
            <person name="Feng Z."/>
        </authorList>
    </citation>
    <scope>NUCLEOTIDE SEQUENCE [LARGE SCALE GENOMIC DNA]</scope>
    <source>
        <strain evidence="1">HuSjv2</strain>
        <tissue evidence="1">Worms</tissue>
    </source>
</reference>
<keyword evidence="2" id="KW-1185">Reference proteome</keyword>
<protein>
    <submittedName>
        <fullName evidence="1">Uncharacterized protein</fullName>
    </submittedName>
</protein>
<gene>
    <name evidence="1" type="ORF">EWB00_004480</name>
</gene>
<name>A0A4Z2D4Z0_SCHJA</name>
<proteinExistence type="predicted"/>
<organism evidence="1 2">
    <name type="scientific">Schistosoma japonicum</name>
    <name type="common">Blood fluke</name>
    <dbReference type="NCBI Taxonomy" id="6182"/>
    <lineage>
        <taxon>Eukaryota</taxon>
        <taxon>Metazoa</taxon>
        <taxon>Spiralia</taxon>
        <taxon>Lophotrochozoa</taxon>
        <taxon>Platyhelminthes</taxon>
        <taxon>Trematoda</taxon>
        <taxon>Digenea</taxon>
        <taxon>Strigeidida</taxon>
        <taxon>Schistosomatoidea</taxon>
        <taxon>Schistosomatidae</taxon>
        <taxon>Schistosoma</taxon>
    </lineage>
</organism>
<dbReference type="Proteomes" id="UP000311919">
    <property type="component" value="Unassembled WGS sequence"/>
</dbReference>